<dbReference type="AlphaFoldDB" id="A0A1G9H8U4"/>
<dbReference type="GO" id="GO:0006465">
    <property type="term" value="P:signal peptide processing"/>
    <property type="evidence" value="ECO:0007669"/>
    <property type="project" value="InterPro"/>
</dbReference>
<evidence type="ECO:0000259" key="4">
    <source>
        <dbReference type="Pfam" id="PF10502"/>
    </source>
</evidence>
<dbReference type="EMBL" id="FNFB01000015">
    <property type="protein sequence ID" value="SDL09265.1"/>
    <property type="molecule type" value="Genomic_DNA"/>
</dbReference>
<organism evidence="5 6">
    <name type="scientific">Nonomuraea maritima</name>
    <dbReference type="NCBI Taxonomy" id="683260"/>
    <lineage>
        <taxon>Bacteria</taxon>
        <taxon>Bacillati</taxon>
        <taxon>Actinomycetota</taxon>
        <taxon>Actinomycetes</taxon>
        <taxon>Streptosporangiales</taxon>
        <taxon>Streptosporangiaceae</taxon>
        <taxon>Nonomuraea</taxon>
    </lineage>
</organism>
<proteinExistence type="inferred from homology"/>
<dbReference type="EC" id="3.4.21.89" evidence="3"/>
<dbReference type="GO" id="GO:0009003">
    <property type="term" value="F:signal peptidase activity"/>
    <property type="evidence" value="ECO:0007669"/>
    <property type="project" value="UniProtKB-EC"/>
</dbReference>
<dbReference type="STRING" id="683260.SAMN05421874_115140"/>
<keyword evidence="3" id="KW-0378">Hydrolase</keyword>
<name>A0A1G9H8U4_9ACTN</name>
<accession>A0A1G9H8U4</accession>
<dbReference type="PRINTS" id="PR00727">
    <property type="entry name" value="LEADERPTASE"/>
</dbReference>
<evidence type="ECO:0000256" key="1">
    <source>
        <dbReference type="ARBA" id="ARBA00004401"/>
    </source>
</evidence>
<evidence type="ECO:0000256" key="3">
    <source>
        <dbReference type="RuleBase" id="RU362042"/>
    </source>
</evidence>
<evidence type="ECO:0000256" key="2">
    <source>
        <dbReference type="ARBA" id="ARBA00009370"/>
    </source>
</evidence>
<protein>
    <recommendedName>
        <fullName evidence="3">Signal peptidase I</fullName>
        <ecNumber evidence="3">3.4.21.89</ecNumber>
    </recommendedName>
</protein>
<keyword evidence="6" id="KW-1185">Reference proteome</keyword>
<gene>
    <name evidence="5" type="ORF">SAMN05421874_115140</name>
</gene>
<dbReference type="CDD" id="cd06530">
    <property type="entry name" value="S26_SPase_I"/>
    <property type="match status" value="1"/>
</dbReference>
<sequence length="138" mass="14785">MSSESMGPTIRSGTEIVVRKTGDYRPGRGDVVLFKAPTYWRPSPPEAVYVSRVIGVPGAVVECCDATGRLLVDDAALEESYLAASPAAREKFRVRVPPGRLWLMSDNRDVALDSRAHQGDGGDGTIDVSDVIGVVDLP</sequence>
<feature type="domain" description="Peptidase S26" evidence="4">
    <location>
        <begin position="2"/>
        <end position="137"/>
    </location>
</feature>
<dbReference type="GO" id="GO:0004252">
    <property type="term" value="F:serine-type endopeptidase activity"/>
    <property type="evidence" value="ECO:0007669"/>
    <property type="project" value="InterPro"/>
</dbReference>
<dbReference type="PANTHER" id="PTHR43390">
    <property type="entry name" value="SIGNAL PEPTIDASE I"/>
    <property type="match status" value="1"/>
</dbReference>
<comment type="catalytic activity">
    <reaction evidence="3">
        <text>Cleavage of hydrophobic, N-terminal signal or leader sequences from secreted and periplasmic proteins.</text>
        <dbReference type="EC" id="3.4.21.89"/>
    </reaction>
</comment>
<comment type="subcellular location">
    <subcellularLocation>
        <location evidence="1">Cell membrane</location>
        <topology evidence="1">Single-pass type II membrane protein</topology>
    </subcellularLocation>
    <subcellularLocation>
        <location evidence="3">Membrane</location>
        <topology evidence="3">Single-pass type II membrane protein</topology>
    </subcellularLocation>
</comment>
<dbReference type="InterPro" id="IPR036286">
    <property type="entry name" value="LexA/Signal_pep-like_sf"/>
</dbReference>
<keyword evidence="3" id="KW-0645">Protease</keyword>
<evidence type="ECO:0000313" key="6">
    <source>
        <dbReference type="Proteomes" id="UP000198683"/>
    </source>
</evidence>
<comment type="similarity">
    <text evidence="2 3">Belongs to the peptidase S26 family.</text>
</comment>
<dbReference type="NCBIfam" id="TIGR02227">
    <property type="entry name" value="sigpep_I_bact"/>
    <property type="match status" value="1"/>
</dbReference>
<dbReference type="SUPFAM" id="SSF51306">
    <property type="entry name" value="LexA/Signal peptidase"/>
    <property type="match status" value="1"/>
</dbReference>
<dbReference type="Proteomes" id="UP000198683">
    <property type="component" value="Unassembled WGS sequence"/>
</dbReference>
<dbReference type="InterPro" id="IPR019533">
    <property type="entry name" value="Peptidase_S26"/>
</dbReference>
<dbReference type="PANTHER" id="PTHR43390:SF1">
    <property type="entry name" value="CHLOROPLAST PROCESSING PEPTIDASE"/>
    <property type="match status" value="1"/>
</dbReference>
<dbReference type="GO" id="GO:0005886">
    <property type="term" value="C:plasma membrane"/>
    <property type="evidence" value="ECO:0007669"/>
    <property type="project" value="UniProtKB-SubCell"/>
</dbReference>
<dbReference type="InterPro" id="IPR000223">
    <property type="entry name" value="Pept_S26A_signal_pept_1"/>
</dbReference>
<reference evidence="5 6" key="1">
    <citation type="submission" date="2016-10" db="EMBL/GenBank/DDBJ databases">
        <authorList>
            <person name="de Groot N.N."/>
        </authorList>
    </citation>
    <scope>NUCLEOTIDE SEQUENCE [LARGE SCALE GENOMIC DNA]</scope>
    <source>
        <strain evidence="5 6">CGMCC 4.5681</strain>
    </source>
</reference>
<evidence type="ECO:0000313" key="5">
    <source>
        <dbReference type="EMBL" id="SDL09265.1"/>
    </source>
</evidence>
<dbReference type="Gene3D" id="2.10.109.10">
    <property type="entry name" value="Umud Fragment, subunit A"/>
    <property type="match status" value="1"/>
</dbReference>
<dbReference type="Pfam" id="PF10502">
    <property type="entry name" value="Peptidase_S26"/>
    <property type="match status" value="1"/>
</dbReference>